<dbReference type="EMBL" id="CP035037">
    <property type="protein sequence ID" value="QAB16716.1"/>
    <property type="molecule type" value="Genomic_DNA"/>
</dbReference>
<accession>A0ABX5QCC7</accession>
<gene>
    <name evidence="1" type="ORF">Leucomu_01150</name>
</gene>
<reference evidence="1 2" key="1">
    <citation type="submission" date="2019-01" db="EMBL/GenBank/DDBJ databases">
        <title>Leucobacter muris sp. nov. isolated from the nose of a laboratory mouse.</title>
        <authorList>
            <person name="Benga L."/>
            <person name="Sproeer C."/>
            <person name="Schumann P."/>
            <person name="Verbarg S."/>
            <person name="Bunk B."/>
            <person name="Engelhardt E."/>
            <person name="Benten P.M."/>
            <person name="Sager M."/>
        </authorList>
    </citation>
    <scope>NUCLEOTIDE SEQUENCE [LARGE SCALE GENOMIC DNA]</scope>
    <source>
        <strain evidence="1 2">DSM 101948</strain>
    </source>
</reference>
<organism evidence="1 2">
    <name type="scientific">Leucobacter muris</name>
    <dbReference type="NCBI Taxonomy" id="1935379"/>
    <lineage>
        <taxon>Bacteria</taxon>
        <taxon>Bacillati</taxon>
        <taxon>Actinomycetota</taxon>
        <taxon>Actinomycetes</taxon>
        <taxon>Micrococcales</taxon>
        <taxon>Microbacteriaceae</taxon>
        <taxon>Leucobacter</taxon>
    </lineage>
</organism>
<dbReference type="RefSeq" id="WP_128386062.1">
    <property type="nucleotide sequence ID" value="NZ_CP035037.1"/>
</dbReference>
<proteinExistence type="predicted"/>
<dbReference type="Proteomes" id="UP000285768">
    <property type="component" value="Chromosome"/>
</dbReference>
<evidence type="ECO:0000313" key="2">
    <source>
        <dbReference type="Proteomes" id="UP000285768"/>
    </source>
</evidence>
<evidence type="ECO:0000313" key="1">
    <source>
        <dbReference type="EMBL" id="QAB16716.1"/>
    </source>
</evidence>
<name>A0ABX5QCC7_9MICO</name>
<protein>
    <submittedName>
        <fullName evidence="1">Uncharacterized protein</fullName>
    </submittedName>
</protein>
<keyword evidence="2" id="KW-1185">Reference proteome</keyword>
<sequence length="128" mass="13691">MLTAAIRRTETITVAVAGEGLEAIHAALGAVRPEGFDLVSAPVAMKAGTTAITASGVFARRDEPEEIKAETVEQLRELLPGGYQMLNWPGLSSDLYTRMELRCQANMTLNFASAHFGCSPKPVPSTSR</sequence>